<dbReference type="InterPro" id="IPR001466">
    <property type="entry name" value="Beta-lactam-related"/>
</dbReference>
<dbReference type="Proteomes" id="UP001501436">
    <property type="component" value="Unassembled WGS sequence"/>
</dbReference>
<gene>
    <name evidence="2" type="ORF">GCM10023313_21320</name>
</gene>
<proteinExistence type="predicted"/>
<evidence type="ECO:0000313" key="2">
    <source>
        <dbReference type="EMBL" id="GAA4917425.1"/>
    </source>
</evidence>
<reference evidence="3" key="1">
    <citation type="journal article" date="2019" name="Int. J. Syst. Evol. Microbiol.">
        <title>The Global Catalogue of Microorganisms (GCM) 10K type strain sequencing project: providing services to taxonomists for standard genome sequencing and annotation.</title>
        <authorList>
            <consortium name="The Broad Institute Genomics Platform"/>
            <consortium name="The Broad Institute Genome Sequencing Center for Infectious Disease"/>
            <person name="Wu L."/>
            <person name="Ma J."/>
        </authorList>
    </citation>
    <scope>NUCLEOTIDE SEQUENCE [LARGE SCALE GENOMIC DNA]</scope>
    <source>
        <strain evidence="3">JCM 18283</strain>
    </source>
</reference>
<accession>A0ABP9FU77</accession>
<dbReference type="PANTHER" id="PTHR43283:SF18">
    <property type="match status" value="1"/>
</dbReference>
<keyword evidence="3" id="KW-1185">Reference proteome</keyword>
<dbReference type="SUPFAM" id="SSF56601">
    <property type="entry name" value="beta-lactamase/transpeptidase-like"/>
    <property type="match status" value="1"/>
</dbReference>
<dbReference type="EMBL" id="BAABJI010000002">
    <property type="protein sequence ID" value="GAA4917425.1"/>
    <property type="molecule type" value="Genomic_DNA"/>
</dbReference>
<dbReference type="Pfam" id="PF00144">
    <property type="entry name" value="Beta-lactamase"/>
    <property type="match status" value="1"/>
</dbReference>
<dbReference type="InterPro" id="IPR012338">
    <property type="entry name" value="Beta-lactam/transpept-like"/>
</dbReference>
<organism evidence="2 3">
    <name type="scientific">Mucilaginibacter defluvii</name>
    <dbReference type="NCBI Taxonomy" id="1196019"/>
    <lineage>
        <taxon>Bacteria</taxon>
        <taxon>Pseudomonadati</taxon>
        <taxon>Bacteroidota</taxon>
        <taxon>Sphingobacteriia</taxon>
        <taxon>Sphingobacteriales</taxon>
        <taxon>Sphingobacteriaceae</taxon>
        <taxon>Mucilaginibacter</taxon>
    </lineage>
</organism>
<dbReference type="RefSeq" id="WP_345331181.1">
    <property type="nucleotide sequence ID" value="NZ_BAABJI010000002.1"/>
</dbReference>
<sequence length="343" mass="38594">MRKIFILLLLSTSISKAQIGTHSGKRISIVSIELQVKKAMDSLKIPGMSLAIINKGKIVYARGFGFANVESRKPVTAQTYFEAASMSKPVFSFYVQKLANDGVIDLDKPLFEYLPSADINDERYKKITARMVLSHTTGLPNWREGEKMQLAFDPGSAFSYSGEGYMYLAKVIAHLKKKSLRTLDQDFQCEVALPLKLKHFHFVLTQESKENFATGYQDGKPVLDNRDRQSFDAAGGMFANVTNYAKFVIQVMKVRKLYPALYTPVITLKSDDPVKLFFRIDSWTAGLAVIKANGATNYWHGGNNLGYTSSFMIDPEKQFGYVYFTNADQANGMKKIIEEILFN</sequence>
<comment type="caution">
    <text evidence="2">The sequence shown here is derived from an EMBL/GenBank/DDBJ whole genome shotgun (WGS) entry which is preliminary data.</text>
</comment>
<name>A0ABP9FU77_9SPHI</name>
<dbReference type="Gene3D" id="3.40.710.10">
    <property type="entry name" value="DD-peptidase/beta-lactamase superfamily"/>
    <property type="match status" value="1"/>
</dbReference>
<dbReference type="PANTHER" id="PTHR43283">
    <property type="entry name" value="BETA-LACTAMASE-RELATED"/>
    <property type="match status" value="1"/>
</dbReference>
<evidence type="ECO:0000313" key="3">
    <source>
        <dbReference type="Proteomes" id="UP001501436"/>
    </source>
</evidence>
<evidence type="ECO:0000259" key="1">
    <source>
        <dbReference type="Pfam" id="PF00144"/>
    </source>
</evidence>
<feature type="domain" description="Beta-lactamase-related" evidence="1">
    <location>
        <begin position="36"/>
        <end position="332"/>
    </location>
</feature>
<protein>
    <recommendedName>
        <fullName evidence="1">Beta-lactamase-related domain-containing protein</fullName>
    </recommendedName>
</protein>
<dbReference type="InterPro" id="IPR050789">
    <property type="entry name" value="Diverse_Enzym_Activities"/>
</dbReference>